<comment type="caution">
    <text evidence="1">The sequence shown here is derived from an EMBL/GenBank/DDBJ whole genome shotgun (WGS) entry which is preliminary data.</text>
</comment>
<organism evidence="1 2">
    <name type="scientific">Vespula maculifrons</name>
    <name type="common">Eastern yellow jacket</name>
    <name type="synonym">Wasp</name>
    <dbReference type="NCBI Taxonomy" id="7453"/>
    <lineage>
        <taxon>Eukaryota</taxon>
        <taxon>Metazoa</taxon>
        <taxon>Ecdysozoa</taxon>
        <taxon>Arthropoda</taxon>
        <taxon>Hexapoda</taxon>
        <taxon>Insecta</taxon>
        <taxon>Pterygota</taxon>
        <taxon>Neoptera</taxon>
        <taxon>Endopterygota</taxon>
        <taxon>Hymenoptera</taxon>
        <taxon>Apocrita</taxon>
        <taxon>Aculeata</taxon>
        <taxon>Vespoidea</taxon>
        <taxon>Vespidae</taxon>
        <taxon>Vespinae</taxon>
        <taxon>Vespula</taxon>
    </lineage>
</organism>
<reference evidence="1 2" key="1">
    <citation type="journal article" date="2024" name="Ann. Entomol. Soc. Am.">
        <title>Genomic analyses of the southern and eastern yellowjacket wasps (Hymenoptera: Vespidae) reveal evolutionary signatures of social life.</title>
        <authorList>
            <person name="Catto M.A."/>
            <person name="Caine P.B."/>
            <person name="Orr S.E."/>
            <person name="Hunt B.G."/>
            <person name="Goodisman M.A.D."/>
        </authorList>
    </citation>
    <scope>NUCLEOTIDE SEQUENCE [LARGE SCALE GENOMIC DNA]</scope>
    <source>
        <strain evidence="1">232</strain>
        <tissue evidence="1">Head and thorax</tissue>
    </source>
</reference>
<proteinExistence type="predicted"/>
<protein>
    <submittedName>
        <fullName evidence="1">Uncharacterized protein</fullName>
    </submittedName>
</protein>
<dbReference type="AlphaFoldDB" id="A0ABD2CWV8"/>
<evidence type="ECO:0000313" key="1">
    <source>
        <dbReference type="EMBL" id="KAL2749572.1"/>
    </source>
</evidence>
<dbReference type="EMBL" id="JAYRBN010000027">
    <property type="protein sequence ID" value="KAL2749572.1"/>
    <property type="molecule type" value="Genomic_DNA"/>
</dbReference>
<dbReference type="Proteomes" id="UP001607303">
    <property type="component" value="Unassembled WGS sequence"/>
</dbReference>
<gene>
    <name evidence="1" type="ORF">V1477_002512</name>
</gene>
<keyword evidence="2" id="KW-1185">Reference proteome</keyword>
<sequence>MVTLNRLKERFKILGRQVFAGSTIIVIDFPRNSASILLAKFLYKISGVNVSIQTFPSSAPAKPATCAPRLKPIKCTFSWGTSKFRINLANCRPTSRVLAAALTTWYQRPLAAKIPPPTFPPRFALKSVSDCLGFAESSTDRNEISLGKKERKEKILSGAWDEILQLEETQRLDDSSEHTPRGIVGRQSIQSDVMDISILPGLAKALQKRRVRSKRFISRAYKDSFCSPSTCNYENLDWCDRCLTTRLDIASEDLGYFRQYD</sequence>
<evidence type="ECO:0000313" key="2">
    <source>
        <dbReference type="Proteomes" id="UP001607303"/>
    </source>
</evidence>
<accession>A0ABD2CWV8</accession>
<name>A0ABD2CWV8_VESMC</name>